<evidence type="ECO:0000259" key="6">
    <source>
        <dbReference type="Pfam" id="PF06429"/>
    </source>
</evidence>
<dbReference type="OrthoDB" id="9804559at2"/>
<dbReference type="PANTHER" id="PTHR30435:SF19">
    <property type="entry name" value="FLAGELLAR BASAL-BODY ROD PROTEIN FLGG"/>
    <property type="match status" value="1"/>
</dbReference>
<dbReference type="GO" id="GO:0009425">
    <property type="term" value="C:bacterial-type flagellum basal body"/>
    <property type="evidence" value="ECO:0007669"/>
    <property type="project" value="UniProtKB-SubCell"/>
</dbReference>
<dbReference type="Proteomes" id="UP000318741">
    <property type="component" value="Chromosome"/>
</dbReference>
<organism evidence="8 9">
    <name type="scientific">Alienimonas californiensis</name>
    <dbReference type="NCBI Taxonomy" id="2527989"/>
    <lineage>
        <taxon>Bacteria</taxon>
        <taxon>Pseudomonadati</taxon>
        <taxon>Planctomycetota</taxon>
        <taxon>Planctomycetia</taxon>
        <taxon>Planctomycetales</taxon>
        <taxon>Planctomycetaceae</taxon>
        <taxon>Alienimonas</taxon>
    </lineage>
</organism>
<dbReference type="InterPro" id="IPR020013">
    <property type="entry name" value="Flagellar_FlgE/F/G"/>
</dbReference>
<dbReference type="KEGG" id="acaf:CA12_01680"/>
<dbReference type="InterPro" id="IPR010930">
    <property type="entry name" value="Flg_bb/hook_C_dom"/>
</dbReference>
<evidence type="ECO:0000313" key="8">
    <source>
        <dbReference type="EMBL" id="QDT14100.1"/>
    </source>
</evidence>
<dbReference type="Pfam" id="PF22692">
    <property type="entry name" value="LlgE_F_G_D1"/>
    <property type="match status" value="1"/>
</dbReference>
<proteinExistence type="inferred from homology"/>
<dbReference type="AlphaFoldDB" id="A0A517P3Z2"/>
<evidence type="ECO:0000256" key="2">
    <source>
        <dbReference type="ARBA" id="ARBA00009677"/>
    </source>
</evidence>
<dbReference type="InterPro" id="IPR053967">
    <property type="entry name" value="LlgE_F_G-like_D1"/>
</dbReference>
<protein>
    <submittedName>
        <fullName evidence="8">Flagellar basal-body rod protein FlgG</fullName>
    </submittedName>
</protein>
<keyword evidence="8" id="KW-0282">Flagellum</keyword>
<evidence type="ECO:0000256" key="4">
    <source>
        <dbReference type="RuleBase" id="RU362116"/>
    </source>
</evidence>
<dbReference type="Pfam" id="PF06429">
    <property type="entry name" value="Flg_bbr_C"/>
    <property type="match status" value="1"/>
</dbReference>
<evidence type="ECO:0000259" key="5">
    <source>
        <dbReference type="Pfam" id="PF00460"/>
    </source>
</evidence>
<feature type="domain" description="Flagellar hook protein FlgE/F/G-like D1" evidence="7">
    <location>
        <begin position="109"/>
        <end position="176"/>
    </location>
</feature>
<keyword evidence="8" id="KW-0966">Cell projection</keyword>
<dbReference type="Pfam" id="PF00460">
    <property type="entry name" value="Flg_bb_rod"/>
    <property type="match status" value="1"/>
</dbReference>
<comment type="subcellular location">
    <subcellularLocation>
        <location evidence="1 4">Bacterial flagellum basal body</location>
    </subcellularLocation>
</comment>
<dbReference type="SUPFAM" id="SSF117143">
    <property type="entry name" value="Flagellar hook protein flgE"/>
    <property type="match status" value="1"/>
</dbReference>
<dbReference type="InterPro" id="IPR037925">
    <property type="entry name" value="FlgE/F/G-like"/>
</dbReference>
<gene>
    <name evidence="8" type="primary">flgG_2</name>
    <name evidence="8" type="ORF">CA12_01680</name>
</gene>
<keyword evidence="8" id="KW-0969">Cilium</keyword>
<sequence length="272" mass="28031">MLYGLYQSAQGAATNQRELEVTANNMANAGTTGFKRELALAGHYRPHADNRLSFGQGGAPPSLTDLPGTNPFDLGSALARMTGGNGLAATAIDLAQGPLNETGGDLDVALAGPGFFQIQSDDGPVLTRDGRFTRGPDGTLVTAEGGRPVLGEGGGALNVPANAARIGIAPDGTLSASFDDGTNYPLGKLSLVEPTDPRSLTKQGDGLLTAAETRPVDPRETNVRQGFVEGSGVDSVRETMSMIAASRGFETNVNLVKLQDDTLGRLLAAARP</sequence>
<evidence type="ECO:0000259" key="7">
    <source>
        <dbReference type="Pfam" id="PF22692"/>
    </source>
</evidence>
<evidence type="ECO:0000256" key="3">
    <source>
        <dbReference type="ARBA" id="ARBA00023143"/>
    </source>
</evidence>
<dbReference type="PANTHER" id="PTHR30435">
    <property type="entry name" value="FLAGELLAR PROTEIN"/>
    <property type="match status" value="1"/>
</dbReference>
<evidence type="ECO:0000313" key="9">
    <source>
        <dbReference type="Proteomes" id="UP000318741"/>
    </source>
</evidence>
<accession>A0A517P3Z2</accession>
<dbReference type="RefSeq" id="WP_145356703.1">
    <property type="nucleotide sequence ID" value="NZ_CP036265.1"/>
</dbReference>
<comment type="similarity">
    <text evidence="2 4">Belongs to the flagella basal body rod proteins family.</text>
</comment>
<dbReference type="GO" id="GO:0071978">
    <property type="term" value="P:bacterial-type flagellum-dependent swarming motility"/>
    <property type="evidence" value="ECO:0007669"/>
    <property type="project" value="TreeGrafter"/>
</dbReference>
<dbReference type="EMBL" id="CP036265">
    <property type="protein sequence ID" value="QDT14100.1"/>
    <property type="molecule type" value="Genomic_DNA"/>
</dbReference>
<reference evidence="8 9" key="1">
    <citation type="submission" date="2019-02" db="EMBL/GenBank/DDBJ databases">
        <title>Deep-cultivation of Planctomycetes and their phenomic and genomic characterization uncovers novel biology.</title>
        <authorList>
            <person name="Wiegand S."/>
            <person name="Jogler M."/>
            <person name="Boedeker C."/>
            <person name="Pinto D."/>
            <person name="Vollmers J."/>
            <person name="Rivas-Marin E."/>
            <person name="Kohn T."/>
            <person name="Peeters S.H."/>
            <person name="Heuer A."/>
            <person name="Rast P."/>
            <person name="Oberbeckmann S."/>
            <person name="Bunk B."/>
            <person name="Jeske O."/>
            <person name="Meyerdierks A."/>
            <person name="Storesund J.E."/>
            <person name="Kallscheuer N."/>
            <person name="Luecker S."/>
            <person name="Lage O.M."/>
            <person name="Pohl T."/>
            <person name="Merkel B.J."/>
            <person name="Hornburger P."/>
            <person name="Mueller R.-W."/>
            <person name="Bruemmer F."/>
            <person name="Labrenz M."/>
            <person name="Spormann A.M."/>
            <person name="Op den Camp H."/>
            <person name="Overmann J."/>
            <person name="Amann R."/>
            <person name="Jetten M.S.M."/>
            <person name="Mascher T."/>
            <person name="Medema M.H."/>
            <person name="Devos D.P."/>
            <person name="Kaster A.-K."/>
            <person name="Ovreas L."/>
            <person name="Rohde M."/>
            <person name="Galperin M.Y."/>
            <person name="Jogler C."/>
        </authorList>
    </citation>
    <scope>NUCLEOTIDE SEQUENCE [LARGE SCALE GENOMIC DNA]</scope>
    <source>
        <strain evidence="8 9">CA12</strain>
    </source>
</reference>
<dbReference type="NCBIfam" id="TIGR03506">
    <property type="entry name" value="FlgEFG_subfam"/>
    <property type="match status" value="1"/>
</dbReference>
<keyword evidence="3 4" id="KW-0975">Bacterial flagellum</keyword>
<feature type="domain" description="Flagellar basal-body/hook protein C-terminal" evidence="6">
    <location>
        <begin position="224"/>
        <end position="267"/>
    </location>
</feature>
<feature type="domain" description="Flagellar basal body rod protein N-terminal" evidence="5">
    <location>
        <begin position="6"/>
        <end position="35"/>
    </location>
</feature>
<keyword evidence="9" id="KW-1185">Reference proteome</keyword>
<name>A0A517P3Z2_9PLAN</name>
<evidence type="ECO:0000256" key="1">
    <source>
        <dbReference type="ARBA" id="ARBA00004117"/>
    </source>
</evidence>
<dbReference type="InterPro" id="IPR001444">
    <property type="entry name" value="Flag_bb_rod_N"/>
</dbReference>